<dbReference type="RefSeq" id="WP_344720982.1">
    <property type="nucleotide sequence ID" value="NZ_BAAAYG010000007.1"/>
</dbReference>
<reference evidence="4" key="1">
    <citation type="journal article" date="2019" name="Int. J. Syst. Evol. Microbiol.">
        <title>The Global Catalogue of Microorganisms (GCM) 10K type strain sequencing project: providing services to taxonomists for standard genome sequencing and annotation.</title>
        <authorList>
            <consortium name="The Broad Institute Genomics Platform"/>
            <consortium name="The Broad Institute Genome Sequencing Center for Infectious Disease"/>
            <person name="Wu L."/>
            <person name="Ma J."/>
        </authorList>
    </citation>
    <scope>NUCLEOTIDE SEQUENCE [LARGE SCALE GENOMIC DNA]</scope>
    <source>
        <strain evidence="4">JCM 11483</strain>
    </source>
</reference>
<protein>
    <submittedName>
        <fullName evidence="3">MBL fold metallo-hydrolase</fullName>
    </submittedName>
</protein>
<proteinExistence type="predicted"/>
<name>A0ABP6RFP6_9MICC</name>
<dbReference type="CDD" id="cd06262">
    <property type="entry name" value="metallo-hydrolase-like_MBL-fold"/>
    <property type="match status" value="1"/>
</dbReference>
<organism evidence="3 4">
    <name type="scientific">Nesterenkonia halobia</name>
    <dbReference type="NCBI Taxonomy" id="37922"/>
    <lineage>
        <taxon>Bacteria</taxon>
        <taxon>Bacillati</taxon>
        <taxon>Actinomycetota</taxon>
        <taxon>Actinomycetes</taxon>
        <taxon>Micrococcales</taxon>
        <taxon>Micrococcaceae</taxon>
        <taxon>Nesterenkonia</taxon>
    </lineage>
</organism>
<dbReference type="InterPro" id="IPR036866">
    <property type="entry name" value="RibonucZ/Hydroxyglut_hydro"/>
</dbReference>
<evidence type="ECO:0000259" key="2">
    <source>
        <dbReference type="SMART" id="SM00849"/>
    </source>
</evidence>
<feature type="domain" description="Metallo-beta-lactamase" evidence="2">
    <location>
        <begin position="25"/>
        <end position="198"/>
    </location>
</feature>
<dbReference type="InterPro" id="IPR051453">
    <property type="entry name" value="MBL_Glyoxalase_II"/>
</dbReference>
<evidence type="ECO:0000313" key="4">
    <source>
        <dbReference type="Proteomes" id="UP001501736"/>
    </source>
</evidence>
<dbReference type="EMBL" id="BAAAYG010000007">
    <property type="protein sequence ID" value="GAA3286248.1"/>
    <property type="molecule type" value="Genomic_DNA"/>
</dbReference>
<dbReference type="InterPro" id="IPR001279">
    <property type="entry name" value="Metallo-B-lactamas"/>
</dbReference>
<dbReference type="PANTHER" id="PTHR46233:SF4">
    <property type="entry name" value="METALLO-BETA-LACTAMASE DOMAIN-CONTAINING PROTEIN"/>
    <property type="match status" value="1"/>
</dbReference>
<dbReference type="SUPFAM" id="SSF56281">
    <property type="entry name" value="Metallo-hydrolase/oxidoreductase"/>
    <property type="match status" value="1"/>
</dbReference>
<keyword evidence="4" id="KW-1185">Reference proteome</keyword>
<dbReference type="PANTHER" id="PTHR46233">
    <property type="entry name" value="HYDROXYACYLGLUTATHIONE HYDROLASE GLOC"/>
    <property type="match status" value="1"/>
</dbReference>
<accession>A0ABP6RFP6</accession>
<evidence type="ECO:0000256" key="1">
    <source>
        <dbReference type="SAM" id="MobiDB-lite"/>
    </source>
</evidence>
<dbReference type="Gene3D" id="3.60.15.10">
    <property type="entry name" value="Ribonuclease Z/Hydroxyacylglutathione hydrolase-like"/>
    <property type="match status" value="1"/>
</dbReference>
<feature type="compositionally biased region" description="Basic and acidic residues" evidence="1">
    <location>
        <begin position="204"/>
        <end position="218"/>
    </location>
</feature>
<dbReference type="SMART" id="SM00849">
    <property type="entry name" value="Lactamase_B"/>
    <property type="match status" value="1"/>
</dbReference>
<evidence type="ECO:0000313" key="3">
    <source>
        <dbReference type="EMBL" id="GAA3286248.1"/>
    </source>
</evidence>
<comment type="caution">
    <text evidence="3">The sequence shown here is derived from an EMBL/GenBank/DDBJ whole genome shotgun (WGS) entry which is preliminary data.</text>
</comment>
<gene>
    <name evidence="3" type="ORF">GCM10020260_20660</name>
</gene>
<feature type="region of interest" description="Disordered" evidence="1">
    <location>
        <begin position="190"/>
        <end position="218"/>
    </location>
</feature>
<dbReference type="Pfam" id="PF00753">
    <property type="entry name" value="Lactamase_B"/>
    <property type="match status" value="1"/>
</dbReference>
<sequence>MSQARIEHLSTSGAFALDGGSWEVDNNVWLVGDDQEVIVIDPAHDSDAVAAAVGERQVSAILLTHGHNDHVSEALAVQRAVGGRIHLNPEDAMLWEQVHGHTAPDVDITDGDTFTVSDVRLTAIHTPGHSPGSTCFYSEDLADEHHSGGPVLFSGDTLFQGGPGATGRSYSSYELILDSIEGRIFNDLPEETRVHTGHGPTTRVGDEKPQLEEWRKQA</sequence>
<dbReference type="Proteomes" id="UP001501736">
    <property type="component" value="Unassembled WGS sequence"/>
</dbReference>